<dbReference type="Gene3D" id="3.30.70.330">
    <property type="match status" value="2"/>
</dbReference>
<evidence type="ECO:0000256" key="2">
    <source>
        <dbReference type="ARBA" id="ARBA00022884"/>
    </source>
</evidence>
<feature type="domain" description="RRM" evidence="5">
    <location>
        <begin position="118"/>
        <end position="195"/>
    </location>
</feature>
<dbReference type="GO" id="GO:0003729">
    <property type="term" value="F:mRNA binding"/>
    <property type="evidence" value="ECO:0007669"/>
    <property type="project" value="TreeGrafter"/>
</dbReference>
<evidence type="ECO:0000313" key="6">
    <source>
        <dbReference type="EMBL" id="KAI6660524.1"/>
    </source>
</evidence>
<dbReference type="InterPro" id="IPR000504">
    <property type="entry name" value="RRM_dom"/>
</dbReference>
<protein>
    <submittedName>
        <fullName evidence="6">Heterogeneous nuclear ribonucleoprotein 27C-like</fullName>
    </submittedName>
</protein>
<dbReference type="InterPro" id="IPR012677">
    <property type="entry name" value="Nucleotide-bd_a/b_plait_sf"/>
</dbReference>
<feature type="compositionally biased region" description="Low complexity" evidence="4">
    <location>
        <begin position="301"/>
        <end position="323"/>
    </location>
</feature>
<reference evidence="6 7" key="1">
    <citation type="journal article" date="2023" name="BMC Biol.">
        <title>The compact genome of the sponge Oopsacas minuta (Hexactinellida) is lacking key metazoan core genes.</title>
        <authorList>
            <person name="Santini S."/>
            <person name="Schenkelaars Q."/>
            <person name="Jourda C."/>
            <person name="Duchesne M."/>
            <person name="Belahbib H."/>
            <person name="Rocher C."/>
            <person name="Selva M."/>
            <person name="Riesgo A."/>
            <person name="Vervoort M."/>
            <person name="Leys S.P."/>
            <person name="Kodjabachian L."/>
            <person name="Le Bivic A."/>
            <person name="Borchiellini C."/>
            <person name="Claverie J.M."/>
            <person name="Renard E."/>
        </authorList>
    </citation>
    <scope>NUCLEOTIDE SEQUENCE [LARGE SCALE GENOMIC DNA]</scope>
    <source>
        <strain evidence="6">SPO-2</strain>
    </source>
</reference>
<dbReference type="PROSITE" id="PS50102">
    <property type="entry name" value="RRM"/>
    <property type="match status" value="2"/>
</dbReference>
<dbReference type="Pfam" id="PF00076">
    <property type="entry name" value="RRM_1"/>
    <property type="match status" value="2"/>
</dbReference>
<organism evidence="6 7">
    <name type="scientific">Oopsacas minuta</name>
    <dbReference type="NCBI Taxonomy" id="111878"/>
    <lineage>
        <taxon>Eukaryota</taxon>
        <taxon>Metazoa</taxon>
        <taxon>Porifera</taxon>
        <taxon>Hexactinellida</taxon>
        <taxon>Hexasterophora</taxon>
        <taxon>Lyssacinosida</taxon>
        <taxon>Leucopsacidae</taxon>
        <taxon>Oopsacas</taxon>
    </lineage>
</organism>
<keyword evidence="2 3" id="KW-0694">RNA-binding</keyword>
<dbReference type="PANTHER" id="PTHR48032">
    <property type="entry name" value="RNA-BINDING PROTEIN MUSASHI HOMOLOG RBP6"/>
    <property type="match status" value="1"/>
</dbReference>
<dbReference type="AlphaFoldDB" id="A0AAV7KHD5"/>
<dbReference type="PANTHER" id="PTHR48032:SF6">
    <property type="entry name" value="RNA-BINDING (RRM_RBD_RNP MOTIFS) FAMILY PROTEIN"/>
    <property type="match status" value="1"/>
</dbReference>
<evidence type="ECO:0000259" key="5">
    <source>
        <dbReference type="PROSITE" id="PS50102"/>
    </source>
</evidence>
<evidence type="ECO:0000256" key="1">
    <source>
        <dbReference type="ARBA" id="ARBA00022737"/>
    </source>
</evidence>
<evidence type="ECO:0000256" key="3">
    <source>
        <dbReference type="PROSITE-ProRule" id="PRU00176"/>
    </source>
</evidence>
<dbReference type="EMBL" id="JAKMXF010000033">
    <property type="protein sequence ID" value="KAI6660524.1"/>
    <property type="molecule type" value="Genomic_DNA"/>
</dbReference>
<feature type="region of interest" description="Disordered" evidence="4">
    <location>
        <begin position="295"/>
        <end position="323"/>
    </location>
</feature>
<feature type="domain" description="RRM" evidence="5">
    <location>
        <begin position="17"/>
        <end position="93"/>
    </location>
</feature>
<comment type="caution">
    <text evidence="6">The sequence shown here is derived from an EMBL/GenBank/DDBJ whole genome shotgun (WGS) entry which is preliminary data.</text>
</comment>
<dbReference type="GO" id="GO:0006417">
    <property type="term" value="P:regulation of translation"/>
    <property type="evidence" value="ECO:0007669"/>
    <property type="project" value="TreeGrafter"/>
</dbReference>
<sequence>MSDLKYATLAMSQPETTKMFVGGLSWETNIDTFTEHFKNYGEITDSVIMKDIAGKPRGFGFVTFKDPKSVGLVLAKDEHWIDGKQVDPKIAEKRGTPSTLNHNHVALAIPSTSTLHPRKIFVGGIPPGTTEQDLSKKFDSYGNVTSVEIKVDKESQRPRGFGFLTLDNDDSVQRICKDQFFFINGKKVECKLAQDPGSSQEITNSQNLMGTYPCYTDPAACYYYAYGYGGHYGQYYPFPYGYNYSAGEYNGFSQEATQRSLSAYFSQTPCQGPGGQQQLTYSGYYPIPTEVGQSNGGMVFSRQKNGGNNSSQSRGSNSSGNHY</sequence>
<proteinExistence type="predicted"/>
<dbReference type="GO" id="GO:1990904">
    <property type="term" value="C:ribonucleoprotein complex"/>
    <property type="evidence" value="ECO:0007669"/>
    <property type="project" value="UniProtKB-KW"/>
</dbReference>
<keyword evidence="6" id="KW-0687">Ribonucleoprotein</keyword>
<evidence type="ECO:0000256" key="4">
    <source>
        <dbReference type="SAM" id="MobiDB-lite"/>
    </source>
</evidence>
<accession>A0AAV7KHD5</accession>
<dbReference type="SMART" id="SM00360">
    <property type="entry name" value="RRM"/>
    <property type="match status" value="2"/>
</dbReference>
<dbReference type="InterPro" id="IPR035979">
    <property type="entry name" value="RBD_domain_sf"/>
</dbReference>
<keyword evidence="7" id="KW-1185">Reference proteome</keyword>
<name>A0AAV7KHD5_9METZ</name>
<dbReference type="Proteomes" id="UP001165289">
    <property type="component" value="Unassembled WGS sequence"/>
</dbReference>
<dbReference type="SUPFAM" id="SSF54928">
    <property type="entry name" value="RNA-binding domain, RBD"/>
    <property type="match status" value="2"/>
</dbReference>
<gene>
    <name evidence="6" type="ORF">LOD99_14108</name>
</gene>
<evidence type="ECO:0000313" key="7">
    <source>
        <dbReference type="Proteomes" id="UP001165289"/>
    </source>
</evidence>
<keyword evidence="1" id="KW-0677">Repeat</keyword>